<keyword evidence="2" id="KW-1185">Reference proteome</keyword>
<dbReference type="eggNOG" id="ENOG5033AYW">
    <property type="taxonomic scope" value="Bacteria"/>
</dbReference>
<dbReference type="EMBL" id="AEUD01000018">
    <property type="protein sequence ID" value="EGD53722.1"/>
    <property type="molecule type" value="Genomic_DNA"/>
</dbReference>
<dbReference type="STRING" id="644548.SCNU_17335"/>
<organism evidence="1 2">
    <name type="scientific">Gordonia neofelifaecis NRRL B-59395</name>
    <dbReference type="NCBI Taxonomy" id="644548"/>
    <lineage>
        <taxon>Bacteria</taxon>
        <taxon>Bacillati</taxon>
        <taxon>Actinomycetota</taxon>
        <taxon>Actinomycetes</taxon>
        <taxon>Mycobacteriales</taxon>
        <taxon>Gordoniaceae</taxon>
        <taxon>Gordonia</taxon>
    </lineage>
</organism>
<proteinExistence type="predicted"/>
<accession>F1YNI5</accession>
<sequence length="244" mass="26585">MNTPELPIVATIAGQVYSRADVLAWEDARIDAAARKVGLPVPEPGPVAQRREAWLQSKRGLGDAELRRRLARDIRVADAVAELSAAVSRRRRVSVTDLTVPGGSAAGFVDWFNEITSSSNRDEMERACPDHFILRMADGRQEVIETNGGAPLAALFTIDYDDVSTLVTPIDPAFDVRVDGVARSAKGKAIGGVRHQFRDTPDGVHARLLVEFPLPMLPSIVRGHHFHLACEFSNWFEAAIAADA</sequence>
<dbReference type="RefSeq" id="WP_009680660.1">
    <property type="nucleotide sequence ID" value="NZ_AEUD01000018.1"/>
</dbReference>
<dbReference type="AlphaFoldDB" id="F1YNI5"/>
<name>F1YNI5_9ACTN</name>
<comment type="caution">
    <text evidence="1">The sequence shown here is derived from an EMBL/GenBank/DDBJ whole genome shotgun (WGS) entry which is preliminary data.</text>
</comment>
<evidence type="ECO:0000313" key="1">
    <source>
        <dbReference type="EMBL" id="EGD53722.1"/>
    </source>
</evidence>
<gene>
    <name evidence="1" type="ORF">SCNU_17335</name>
</gene>
<reference evidence="1 2" key="1">
    <citation type="journal article" date="2011" name="J. Bacteriol.">
        <title>Draft Genome Sequence of Gordonia neofelifaecis NRRL B-59395, a Cholesterol-Degrading Actinomycete.</title>
        <authorList>
            <person name="Ge F."/>
            <person name="Li W."/>
            <person name="Chen G."/>
            <person name="Liu Y."/>
            <person name="Zhang G."/>
            <person name="Yong B."/>
            <person name="Wang Q."/>
            <person name="Wang N."/>
            <person name="Huang Z."/>
            <person name="Li W."/>
            <person name="Wang J."/>
            <person name="Wu C."/>
            <person name="Xie Q."/>
            <person name="Liu G."/>
        </authorList>
    </citation>
    <scope>NUCLEOTIDE SEQUENCE [LARGE SCALE GENOMIC DNA]</scope>
    <source>
        <strain evidence="1 2">NRRL B-59395</strain>
    </source>
</reference>
<evidence type="ECO:0000313" key="2">
    <source>
        <dbReference type="Proteomes" id="UP000035065"/>
    </source>
</evidence>
<protein>
    <submittedName>
        <fullName evidence="1">Uncharacterized protein</fullName>
    </submittedName>
</protein>
<dbReference type="Proteomes" id="UP000035065">
    <property type="component" value="Unassembled WGS sequence"/>
</dbReference>